<dbReference type="GO" id="GO:0008803">
    <property type="term" value="F:bis(5'-nucleosyl)-tetraphosphatase (symmetrical) activity"/>
    <property type="evidence" value="ECO:0007669"/>
    <property type="project" value="UniProtKB-EC"/>
</dbReference>
<dbReference type="CDD" id="cd00077">
    <property type="entry name" value="HDc"/>
    <property type="match status" value="1"/>
</dbReference>
<reference evidence="8 9" key="1">
    <citation type="submission" date="2019-03" db="EMBL/GenBank/DDBJ databases">
        <title>Genomic Encyclopedia of Type Strains, Phase IV (KMG-IV): sequencing the most valuable type-strain genomes for metagenomic binning, comparative biology and taxonomic classification.</title>
        <authorList>
            <person name="Goeker M."/>
        </authorList>
    </citation>
    <scope>NUCLEOTIDE SEQUENCE [LARGE SCALE GENOMIC DNA]</scope>
    <source>
        <strain evidence="8 9">DSM 19377</strain>
    </source>
</reference>
<dbReference type="Gene3D" id="1.10.3210.10">
    <property type="entry name" value="Hypothetical protein af1432"/>
    <property type="match status" value="1"/>
</dbReference>
<dbReference type="NCBIfam" id="TIGR00488">
    <property type="entry name" value="bis(5'-nucleosyl)-tetraphosphatase (symmetrical) YqeK"/>
    <property type="match status" value="1"/>
</dbReference>
<keyword evidence="9" id="KW-1185">Reference proteome</keyword>
<keyword evidence="2" id="KW-0479">Metal-binding</keyword>
<dbReference type="Proteomes" id="UP000295416">
    <property type="component" value="Unassembled WGS sequence"/>
</dbReference>
<keyword evidence="4 8" id="KW-0378">Hydrolase</keyword>
<dbReference type="RefSeq" id="WP_132742862.1">
    <property type="nucleotide sequence ID" value="NZ_SLXK01000001.1"/>
</dbReference>
<protein>
    <recommendedName>
        <fullName evidence="1">bis(5'-nucleosyl)-tetraphosphatase (symmetrical)</fullName>
        <ecNumber evidence="1">3.6.1.41</ecNumber>
    </recommendedName>
</protein>
<feature type="domain" description="HD/PDEase" evidence="7">
    <location>
        <begin position="14"/>
        <end position="142"/>
    </location>
</feature>
<dbReference type="SMART" id="SM00471">
    <property type="entry name" value="HDc"/>
    <property type="match status" value="1"/>
</dbReference>
<dbReference type="EC" id="3.6.1.41" evidence="1"/>
<gene>
    <name evidence="8" type="ORF">EV207_101297</name>
</gene>
<dbReference type="GO" id="GO:0046872">
    <property type="term" value="F:metal ion binding"/>
    <property type="evidence" value="ECO:0007669"/>
    <property type="project" value="UniProtKB-KW"/>
</dbReference>
<dbReference type="AlphaFoldDB" id="A0A4R2PCY6"/>
<sequence length="192" mass="21748">MKIEEAQKIVKGILPAKRFDHTLGVVEAAQGLAKRFNGDIDKAGLAAMLHDIAKYFSKTKMAETIRRRNDIADELLQYHLSLWHASVGAVYAEEELNITDHDILEAMKWHTTGKKDMTLLDKIVFLADYIEPGRNFPGVDEVRATAEKSLDLACAKALENTIVFLVARRQQIHPDTIYAYNDLIEKTRKKVI</sequence>
<evidence type="ECO:0000256" key="4">
    <source>
        <dbReference type="ARBA" id="ARBA00022801"/>
    </source>
</evidence>
<dbReference type="InterPro" id="IPR051094">
    <property type="entry name" value="Diverse_Catalytic_Enzymes"/>
</dbReference>
<comment type="catalytic activity">
    <reaction evidence="6">
        <text>P(1),P(4)-bis(5'-adenosyl) tetraphosphate + H2O = 2 ADP + 2 H(+)</text>
        <dbReference type="Rhea" id="RHEA:24252"/>
        <dbReference type="ChEBI" id="CHEBI:15377"/>
        <dbReference type="ChEBI" id="CHEBI:15378"/>
        <dbReference type="ChEBI" id="CHEBI:58141"/>
        <dbReference type="ChEBI" id="CHEBI:456216"/>
        <dbReference type="EC" id="3.6.1.41"/>
    </reaction>
</comment>
<comment type="caution">
    <text evidence="8">The sequence shown here is derived from an EMBL/GenBank/DDBJ whole genome shotgun (WGS) entry which is preliminary data.</text>
</comment>
<dbReference type="SUPFAM" id="SSF109604">
    <property type="entry name" value="HD-domain/PDEase-like"/>
    <property type="match status" value="1"/>
</dbReference>
<keyword evidence="3" id="KW-0547">Nucleotide-binding</keyword>
<proteinExistence type="predicted"/>
<dbReference type="PANTHER" id="PTHR35795">
    <property type="entry name" value="SLR1885 PROTEIN"/>
    <property type="match status" value="1"/>
</dbReference>
<evidence type="ECO:0000259" key="7">
    <source>
        <dbReference type="SMART" id="SM00471"/>
    </source>
</evidence>
<dbReference type="Pfam" id="PF01966">
    <property type="entry name" value="HD"/>
    <property type="match status" value="1"/>
</dbReference>
<evidence type="ECO:0000256" key="2">
    <source>
        <dbReference type="ARBA" id="ARBA00022723"/>
    </source>
</evidence>
<dbReference type="EMBL" id="SLXK01000001">
    <property type="protein sequence ID" value="TCP32318.1"/>
    <property type="molecule type" value="Genomic_DNA"/>
</dbReference>
<keyword evidence="5" id="KW-0408">Iron</keyword>
<name>A0A4R2PCY6_9BACL</name>
<evidence type="ECO:0000313" key="9">
    <source>
        <dbReference type="Proteomes" id="UP000295416"/>
    </source>
</evidence>
<organism evidence="8 9">
    <name type="scientific">Scopulibacillus darangshiensis</name>
    <dbReference type="NCBI Taxonomy" id="442528"/>
    <lineage>
        <taxon>Bacteria</taxon>
        <taxon>Bacillati</taxon>
        <taxon>Bacillota</taxon>
        <taxon>Bacilli</taxon>
        <taxon>Bacillales</taxon>
        <taxon>Sporolactobacillaceae</taxon>
        <taxon>Scopulibacillus</taxon>
    </lineage>
</organism>
<dbReference type="InterPro" id="IPR003607">
    <property type="entry name" value="HD/PDEase_dom"/>
</dbReference>
<dbReference type="InterPro" id="IPR005249">
    <property type="entry name" value="YqeK"/>
</dbReference>
<evidence type="ECO:0000256" key="1">
    <source>
        <dbReference type="ARBA" id="ARBA00012506"/>
    </source>
</evidence>
<evidence type="ECO:0000313" key="8">
    <source>
        <dbReference type="EMBL" id="TCP32318.1"/>
    </source>
</evidence>
<dbReference type="GO" id="GO:0000166">
    <property type="term" value="F:nucleotide binding"/>
    <property type="evidence" value="ECO:0007669"/>
    <property type="project" value="UniProtKB-KW"/>
</dbReference>
<dbReference type="PANTHER" id="PTHR35795:SF1">
    <property type="entry name" value="BIS(5'-NUCLEOSYL)-TETRAPHOSPHATASE, SYMMETRICAL"/>
    <property type="match status" value="1"/>
</dbReference>
<accession>A0A4R2PCY6</accession>
<evidence type="ECO:0000256" key="3">
    <source>
        <dbReference type="ARBA" id="ARBA00022741"/>
    </source>
</evidence>
<evidence type="ECO:0000256" key="5">
    <source>
        <dbReference type="ARBA" id="ARBA00023004"/>
    </source>
</evidence>
<dbReference type="InterPro" id="IPR006674">
    <property type="entry name" value="HD_domain"/>
</dbReference>
<evidence type="ECO:0000256" key="6">
    <source>
        <dbReference type="ARBA" id="ARBA00049417"/>
    </source>
</evidence>
<dbReference type="OrthoDB" id="9782134at2"/>